<accession>A0A1Y1SBK7</accession>
<dbReference type="CDD" id="cd06446">
    <property type="entry name" value="Trp-synth_B"/>
    <property type="match status" value="1"/>
</dbReference>
<proteinExistence type="inferred from homology"/>
<reference evidence="14 15" key="1">
    <citation type="submission" date="2013-04" db="EMBL/GenBank/DDBJ databases">
        <title>Oceanococcus atlanticus 22II-S10r2 Genome Sequencing.</title>
        <authorList>
            <person name="Lai Q."/>
            <person name="Li G."/>
            <person name="Shao Z."/>
        </authorList>
    </citation>
    <scope>NUCLEOTIDE SEQUENCE [LARGE SCALE GENOMIC DNA]</scope>
    <source>
        <strain evidence="14 15">22II-S10r2</strain>
    </source>
</reference>
<dbReference type="InterPro" id="IPR006654">
    <property type="entry name" value="Trp_synth_beta"/>
</dbReference>
<dbReference type="AlphaFoldDB" id="A0A1Y1SBK7"/>
<gene>
    <name evidence="12" type="primary">trpB</name>
    <name evidence="14" type="ORF">ATO7_12058</name>
</gene>
<keyword evidence="7 12" id="KW-0822">Tryptophan biosynthesis</keyword>
<comment type="pathway">
    <text evidence="3 12">Amino-acid biosynthesis; L-tryptophan biosynthesis; L-tryptophan from chorismate: step 5/5.</text>
</comment>
<organism evidence="14 15">
    <name type="scientific">Oceanococcus atlanticus</name>
    <dbReference type="NCBI Taxonomy" id="1317117"/>
    <lineage>
        <taxon>Bacteria</taxon>
        <taxon>Pseudomonadati</taxon>
        <taxon>Pseudomonadota</taxon>
        <taxon>Gammaproteobacteria</taxon>
        <taxon>Chromatiales</taxon>
        <taxon>Oceanococcaceae</taxon>
        <taxon>Oceanococcus</taxon>
    </lineage>
</organism>
<dbReference type="InterPro" id="IPR036052">
    <property type="entry name" value="TrpB-like_PALP_sf"/>
</dbReference>
<keyword evidence="6 12" id="KW-0028">Amino-acid biosynthesis</keyword>
<dbReference type="STRING" id="1317117.ATO7_12058"/>
<keyword evidence="10 12" id="KW-0456">Lyase</keyword>
<protein>
    <recommendedName>
        <fullName evidence="12">Tryptophan synthase beta chain</fullName>
        <ecNumber evidence="12">4.2.1.20</ecNumber>
    </recommendedName>
</protein>
<dbReference type="OrthoDB" id="9766131at2"/>
<dbReference type="GO" id="GO:0005737">
    <property type="term" value="C:cytoplasm"/>
    <property type="evidence" value="ECO:0007669"/>
    <property type="project" value="TreeGrafter"/>
</dbReference>
<comment type="catalytic activity">
    <reaction evidence="11 12">
        <text>(1S,2R)-1-C-(indol-3-yl)glycerol 3-phosphate + L-serine = D-glyceraldehyde 3-phosphate + L-tryptophan + H2O</text>
        <dbReference type="Rhea" id="RHEA:10532"/>
        <dbReference type="ChEBI" id="CHEBI:15377"/>
        <dbReference type="ChEBI" id="CHEBI:33384"/>
        <dbReference type="ChEBI" id="CHEBI:57912"/>
        <dbReference type="ChEBI" id="CHEBI:58866"/>
        <dbReference type="ChEBI" id="CHEBI:59776"/>
        <dbReference type="EC" id="4.2.1.20"/>
    </reaction>
</comment>
<evidence type="ECO:0000256" key="5">
    <source>
        <dbReference type="ARBA" id="ARBA00011270"/>
    </source>
</evidence>
<evidence type="ECO:0000256" key="10">
    <source>
        <dbReference type="ARBA" id="ARBA00023239"/>
    </source>
</evidence>
<dbReference type="EMBL" id="AQQV01000003">
    <property type="protein sequence ID" value="ORE86027.1"/>
    <property type="molecule type" value="Genomic_DNA"/>
</dbReference>
<evidence type="ECO:0000256" key="8">
    <source>
        <dbReference type="ARBA" id="ARBA00022898"/>
    </source>
</evidence>
<evidence type="ECO:0000256" key="12">
    <source>
        <dbReference type="HAMAP-Rule" id="MF_00133"/>
    </source>
</evidence>
<feature type="domain" description="Tryptophan synthase beta chain-like PALP" evidence="13">
    <location>
        <begin position="63"/>
        <end position="385"/>
    </location>
</feature>
<comment type="similarity">
    <text evidence="4 12">Belongs to the TrpB family.</text>
</comment>
<dbReference type="PANTHER" id="PTHR48077">
    <property type="entry name" value="TRYPTOPHAN SYNTHASE-RELATED"/>
    <property type="match status" value="1"/>
</dbReference>
<evidence type="ECO:0000256" key="9">
    <source>
        <dbReference type="ARBA" id="ARBA00023141"/>
    </source>
</evidence>
<comment type="subunit">
    <text evidence="5 12">Tetramer of two alpha and two beta chains.</text>
</comment>
<dbReference type="PIRSF" id="PIRSF001413">
    <property type="entry name" value="Trp_syn_beta"/>
    <property type="match status" value="1"/>
</dbReference>
<feature type="modified residue" description="N6-(pyridoxal phosphate)lysine" evidence="12">
    <location>
        <position position="97"/>
    </location>
</feature>
<dbReference type="EC" id="4.2.1.20" evidence="12"/>
<evidence type="ECO:0000256" key="6">
    <source>
        <dbReference type="ARBA" id="ARBA00022605"/>
    </source>
</evidence>
<dbReference type="Proteomes" id="UP000192342">
    <property type="component" value="Unassembled WGS sequence"/>
</dbReference>
<evidence type="ECO:0000256" key="1">
    <source>
        <dbReference type="ARBA" id="ARBA00001933"/>
    </source>
</evidence>
<evidence type="ECO:0000313" key="15">
    <source>
        <dbReference type="Proteomes" id="UP000192342"/>
    </source>
</evidence>
<dbReference type="SUPFAM" id="SSF53686">
    <property type="entry name" value="Tryptophan synthase beta subunit-like PLP-dependent enzymes"/>
    <property type="match status" value="1"/>
</dbReference>
<evidence type="ECO:0000256" key="4">
    <source>
        <dbReference type="ARBA" id="ARBA00009982"/>
    </source>
</evidence>
<dbReference type="PROSITE" id="PS00168">
    <property type="entry name" value="TRP_SYNTHASE_BETA"/>
    <property type="match status" value="1"/>
</dbReference>
<dbReference type="InterPro" id="IPR006653">
    <property type="entry name" value="Trp_synth_b_CS"/>
</dbReference>
<dbReference type="HAMAP" id="MF_00133">
    <property type="entry name" value="Trp_synth_beta"/>
    <property type="match status" value="1"/>
</dbReference>
<dbReference type="Pfam" id="PF00291">
    <property type="entry name" value="PALP"/>
    <property type="match status" value="1"/>
</dbReference>
<dbReference type="Gene3D" id="3.40.50.1100">
    <property type="match status" value="2"/>
</dbReference>
<keyword evidence="8 12" id="KW-0663">Pyridoxal phosphate</keyword>
<dbReference type="FunFam" id="3.40.50.1100:FF:000001">
    <property type="entry name" value="Tryptophan synthase beta chain"/>
    <property type="match status" value="1"/>
</dbReference>
<dbReference type="PANTHER" id="PTHR48077:SF3">
    <property type="entry name" value="TRYPTOPHAN SYNTHASE"/>
    <property type="match status" value="1"/>
</dbReference>
<dbReference type="UniPathway" id="UPA00035">
    <property type="reaction ID" value="UER00044"/>
</dbReference>
<evidence type="ECO:0000256" key="2">
    <source>
        <dbReference type="ARBA" id="ARBA00002786"/>
    </source>
</evidence>
<comment type="function">
    <text evidence="2 12">The beta subunit is responsible for the synthesis of L-tryptophan from indole and L-serine.</text>
</comment>
<dbReference type="NCBIfam" id="TIGR00263">
    <property type="entry name" value="trpB"/>
    <property type="match status" value="1"/>
</dbReference>
<keyword evidence="15" id="KW-1185">Reference proteome</keyword>
<dbReference type="InterPro" id="IPR001926">
    <property type="entry name" value="TrpB-like_PALP"/>
</dbReference>
<evidence type="ECO:0000313" key="14">
    <source>
        <dbReference type="EMBL" id="ORE86027.1"/>
    </source>
</evidence>
<sequence>MSTAKADPVFGPDARGHFGPYGGRFVAETLMGPLDELEQAFRSSWASPDFRAQFDRDLAHYVGRPSPLYLAERLSRELGGAQIYFKREDLNHTGAHKVNNTIGQALLASQMGKTRIIAETGAGQHGVASATVAARLGLECVVYMGAEDIARQAPNVYRMKLLGAEVVPVTSGTRTLKDALNEALRDWVTNVDDTFYIIGTVAGPAPYPEMVREFQTVIGREARAQCLEMTGRLPDALIACVGGGSNAIGLFHPFIADKDVRMVGVEAAGDGLNTTRHAASLCAGRPGVLHGNRTYLLQDDNGQVSGTHSVSAGLDYPGVGPEHAWLKDCHRAEYVGIDDKEALAAFHRVTRTEGIIPALESSHALAQAIKMAPTMSSDQILLVNLSGRGDKDVNTIAELENIQL</sequence>
<keyword evidence="9 12" id="KW-0057">Aromatic amino acid biosynthesis</keyword>
<dbReference type="RefSeq" id="WP_083562053.1">
    <property type="nucleotide sequence ID" value="NZ_AQQV01000003.1"/>
</dbReference>
<dbReference type="GO" id="GO:0004834">
    <property type="term" value="F:tryptophan synthase activity"/>
    <property type="evidence" value="ECO:0007669"/>
    <property type="project" value="UniProtKB-UniRule"/>
</dbReference>
<evidence type="ECO:0000259" key="13">
    <source>
        <dbReference type="Pfam" id="PF00291"/>
    </source>
</evidence>
<evidence type="ECO:0000256" key="11">
    <source>
        <dbReference type="ARBA" id="ARBA00049047"/>
    </source>
</evidence>
<evidence type="ECO:0000256" key="3">
    <source>
        <dbReference type="ARBA" id="ARBA00004733"/>
    </source>
</evidence>
<name>A0A1Y1SBK7_9GAMM</name>
<evidence type="ECO:0000256" key="7">
    <source>
        <dbReference type="ARBA" id="ARBA00022822"/>
    </source>
</evidence>
<comment type="caution">
    <text evidence="14">The sequence shown here is derived from an EMBL/GenBank/DDBJ whole genome shotgun (WGS) entry which is preliminary data.</text>
</comment>
<dbReference type="FunFam" id="3.40.50.1100:FF:000004">
    <property type="entry name" value="Tryptophan synthase beta chain"/>
    <property type="match status" value="1"/>
</dbReference>
<comment type="cofactor">
    <cofactor evidence="1 12">
        <name>pyridoxal 5'-phosphate</name>
        <dbReference type="ChEBI" id="CHEBI:597326"/>
    </cofactor>
</comment>
<dbReference type="InterPro" id="IPR023026">
    <property type="entry name" value="Trp_synth_beta/beta-like"/>
</dbReference>